<evidence type="ECO:0000256" key="3">
    <source>
        <dbReference type="ARBA" id="ARBA00022448"/>
    </source>
</evidence>
<dbReference type="PANTHER" id="PTHR48041:SF78">
    <property type="entry name" value="ABC TRANSPORTER EXPRESSED IN TRACHEA, ISOFORM A"/>
    <property type="match status" value="1"/>
</dbReference>
<reference evidence="11" key="1">
    <citation type="submission" date="2020-11" db="EMBL/GenBank/DDBJ databases">
        <authorList>
            <person name="Tran Van P."/>
        </authorList>
    </citation>
    <scope>NUCLEOTIDE SEQUENCE</scope>
</reference>
<feature type="transmembrane region" description="Helical" evidence="9">
    <location>
        <begin position="547"/>
        <end position="567"/>
    </location>
</feature>
<evidence type="ECO:0000256" key="8">
    <source>
        <dbReference type="ARBA" id="ARBA00023136"/>
    </source>
</evidence>
<dbReference type="PROSITE" id="PS50893">
    <property type="entry name" value="ABC_TRANSPORTER_2"/>
    <property type="match status" value="1"/>
</dbReference>
<dbReference type="EMBL" id="CAJPVJ010001370">
    <property type="protein sequence ID" value="CAG2164602.1"/>
    <property type="molecule type" value="Genomic_DNA"/>
</dbReference>
<evidence type="ECO:0000256" key="1">
    <source>
        <dbReference type="ARBA" id="ARBA00004141"/>
    </source>
</evidence>
<dbReference type="EMBL" id="OC916195">
    <property type="protein sequence ID" value="CAD7643472.1"/>
    <property type="molecule type" value="Genomic_DNA"/>
</dbReference>
<keyword evidence="6" id="KW-0067">ATP-binding</keyword>
<dbReference type="OrthoDB" id="10042850at2759"/>
<proteinExistence type="inferred from homology"/>
<evidence type="ECO:0000256" key="7">
    <source>
        <dbReference type="ARBA" id="ARBA00022989"/>
    </source>
</evidence>
<comment type="subcellular location">
    <subcellularLocation>
        <location evidence="1">Membrane</location>
        <topology evidence="1">Multi-pass membrane protein</topology>
    </subcellularLocation>
</comment>
<dbReference type="Proteomes" id="UP000728032">
    <property type="component" value="Unassembled WGS sequence"/>
</dbReference>
<gene>
    <name evidence="11" type="ORF">ONB1V03_LOCUS4153</name>
</gene>
<dbReference type="PANTHER" id="PTHR48041">
    <property type="entry name" value="ABC TRANSPORTER G FAMILY MEMBER 28"/>
    <property type="match status" value="1"/>
</dbReference>
<dbReference type="InterPro" id="IPR013525">
    <property type="entry name" value="ABC2_TM"/>
</dbReference>
<dbReference type="AlphaFoldDB" id="A0A7R9LKP7"/>
<dbReference type="Pfam" id="PF01061">
    <property type="entry name" value="ABC2_membrane"/>
    <property type="match status" value="1"/>
</dbReference>
<feature type="transmembrane region" description="Helical" evidence="9">
    <location>
        <begin position="518"/>
        <end position="541"/>
    </location>
</feature>
<dbReference type="GO" id="GO:0005886">
    <property type="term" value="C:plasma membrane"/>
    <property type="evidence" value="ECO:0007669"/>
    <property type="project" value="TreeGrafter"/>
</dbReference>
<evidence type="ECO:0000256" key="2">
    <source>
        <dbReference type="ARBA" id="ARBA00005814"/>
    </source>
</evidence>
<keyword evidence="12" id="KW-1185">Reference proteome</keyword>
<dbReference type="PROSITE" id="PS00211">
    <property type="entry name" value="ABC_TRANSPORTER_1"/>
    <property type="match status" value="1"/>
</dbReference>
<protein>
    <recommendedName>
        <fullName evidence="10">ABC transporter domain-containing protein</fullName>
    </recommendedName>
</protein>
<sequence length="698" mass="79416">MIPIRHTIPTTDDRLKLYWNGLTYKTSDNKKLISRNKTNVKTIINDLNGEITSGQLTGILGPSGSGKTTLIECLAGRRVAGLSGRVWVKSSNDKKIKLRIAYNGQTLRDHLLDCHALREFMRRLEFFFLQLLRWLSRVWLYTGADNQVNCELMEPLTDNKSQSDVHKMLSVFGLLGCARVKTGAISGGQKKRLSIALELIFSPNILLLDEPTTGLDSASSFQCLSLLKTLSYNKEPLVIAMSIHQPTARLLAFFDSIYVLSMDGRCIYSGPTDRLITHLSDFGFNCPVFHNPADFVMEISSGAHEPDAIDRLAIYESQNHTLESIKLSKPDTIIGVGKGIKNKPTTKSYRTVKDQLRDAWILLKRAHLVFIRNPFMIWLRLFVMVLALPCEYAIFSGTRRGQLDTACLNSESVMVKIMSIVDNKSTTNETFNNLSDVGYIVSTMLFIHFNAIVPTLMTFPIELNTFVKEHFNKWYTCWSYFTARSLVDIPLVLVISVIYATIMWWMTDQVWDGWRFSVHQLVMILLALVSHSLGLLLSAIFMNDIRASILSLTTIVTALLLFSGSLIPVRILPSYLQTLSYLSIFRLTYESMLIILYGFNRCPTLNDPLTMDSLTHEFGVNMYHMEECLEGADNLANVTRNSLSGISRLVAKQNPSRILEWFDLQDRDLYIYISLFIAYTVTLRWLAYYALKWRARIQ</sequence>
<keyword evidence="5" id="KW-0547">Nucleotide-binding</keyword>
<feature type="domain" description="ABC transporter" evidence="10">
    <location>
        <begin position="24"/>
        <end position="288"/>
    </location>
</feature>
<evidence type="ECO:0000256" key="4">
    <source>
        <dbReference type="ARBA" id="ARBA00022692"/>
    </source>
</evidence>
<dbReference type="GO" id="GO:0140359">
    <property type="term" value="F:ABC-type transporter activity"/>
    <property type="evidence" value="ECO:0007669"/>
    <property type="project" value="InterPro"/>
</dbReference>
<organism evidence="11">
    <name type="scientific">Oppiella nova</name>
    <dbReference type="NCBI Taxonomy" id="334625"/>
    <lineage>
        <taxon>Eukaryota</taxon>
        <taxon>Metazoa</taxon>
        <taxon>Ecdysozoa</taxon>
        <taxon>Arthropoda</taxon>
        <taxon>Chelicerata</taxon>
        <taxon>Arachnida</taxon>
        <taxon>Acari</taxon>
        <taxon>Acariformes</taxon>
        <taxon>Sarcoptiformes</taxon>
        <taxon>Oribatida</taxon>
        <taxon>Brachypylina</taxon>
        <taxon>Oppioidea</taxon>
        <taxon>Oppiidae</taxon>
        <taxon>Oppiella</taxon>
    </lineage>
</organism>
<evidence type="ECO:0000256" key="9">
    <source>
        <dbReference type="SAM" id="Phobius"/>
    </source>
</evidence>
<evidence type="ECO:0000259" key="10">
    <source>
        <dbReference type="PROSITE" id="PS50893"/>
    </source>
</evidence>
<dbReference type="InterPro" id="IPR027417">
    <property type="entry name" value="P-loop_NTPase"/>
</dbReference>
<dbReference type="SUPFAM" id="SSF52540">
    <property type="entry name" value="P-loop containing nucleoside triphosphate hydrolases"/>
    <property type="match status" value="1"/>
</dbReference>
<feature type="transmembrane region" description="Helical" evidence="9">
    <location>
        <begin position="669"/>
        <end position="691"/>
    </location>
</feature>
<evidence type="ECO:0000313" key="11">
    <source>
        <dbReference type="EMBL" id="CAD7643472.1"/>
    </source>
</evidence>
<dbReference type="SMART" id="SM00382">
    <property type="entry name" value="AAA"/>
    <property type="match status" value="1"/>
</dbReference>
<dbReference type="Pfam" id="PF00005">
    <property type="entry name" value="ABC_tran"/>
    <property type="match status" value="1"/>
</dbReference>
<dbReference type="GO" id="GO:0005524">
    <property type="term" value="F:ATP binding"/>
    <property type="evidence" value="ECO:0007669"/>
    <property type="project" value="UniProtKB-KW"/>
</dbReference>
<keyword evidence="4 9" id="KW-0812">Transmembrane</keyword>
<feature type="transmembrane region" description="Helical" evidence="9">
    <location>
        <begin position="481"/>
        <end position="506"/>
    </location>
</feature>
<keyword evidence="7 9" id="KW-1133">Transmembrane helix</keyword>
<dbReference type="InterPro" id="IPR017871">
    <property type="entry name" value="ABC_transporter-like_CS"/>
</dbReference>
<keyword evidence="3" id="KW-0813">Transport</keyword>
<dbReference type="InterPro" id="IPR003439">
    <property type="entry name" value="ABC_transporter-like_ATP-bd"/>
</dbReference>
<comment type="similarity">
    <text evidence="2">Belongs to the ABC transporter superfamily. ABCG family. Eye pigment precursor importer (TC 3.A.1.204) subfamily.</text>
</comment>
<accession>A0A7R9LKP7</accession>
<feature type="transmembrane region" description="Helical" evidence="9">
    <location>
        <begin position="375"/>
        <end position="395"/>
    </location>
</feature>
<evidence type="ECO:0000313" key="12">
    <source>
        <dbReference type="Proteomes" id="UP000728032"/>
    </source>
</evidence>
<evidence type="ECO:0000256" key="6">
    <source>
        <dbReference type="ARBA" id="ARBA00022840"/>
    </source>
</evidence>
<evidence type="ECO:0000256" key="5">
    <source>
        <dbReference type="ARBA" id="ARBA00022741"/>
    </source>
</evidence>
<dbReference type="InterPro" id="IPR003593">
    <property type="entry name" value="AAA+_ATPase"/>
</dbReference>
<dbReference type="GO" id="GO:0016887">
    <property type="term" value="F:ATP hydrolysis activity"/>
    <property type="evidence" value="ECO:0007669"/>
    <property type="project" value="InterPro"/>
</dbReference>
<dbReference type="InterPro" id="IPR050352">
    <property type="entry name" value="ABCG_transporters"/>
</dbReference>
<name>A0A7R9LKP7_9ACAR</name>
<dbReference type="Gene3D" id="3.40.50.300">
    <property type="entry name" value="P-loop containing nucleotide triphosphate hydrolases"/>
    <property type="match status" value="1"/>
</dbReference>
<keyword evidence="8 9" id="KW-0472">Membrane</keyword>